<sequence>MPQKPPMPAAHPEPQAPLTREALGAILARHGVTLARDEQEAALASATALQARAARLADPKARGDD</sequence>
<reference evidence="1 2" key="1">
    <citation type="submission" date="2017-03" db="EMBL/GenBank/DDBJ databases">
        <authorList>
            <person name="Afonso C.L."/>
            <person name="Miller P.J."/>
            <person name="Scott M.A."/>
            <person name="Spackman E."/>
            <person name="Goraichik I."/>
            <person name="Dimitrov K.M."/>
            <person name="Suarez D.L."/>
            <person name="Swayne D.E."/>
        </authorList>
    </citation>
    <scope>NUCLEOTIDE SEQUENCE [LARGE SCALE GENOMIC DNA]</scope>
    <source>
        <strain evidence="1 2">CECT 8620</strain>
    </source>
</reference>
<name>A0A1Y5THF9_9RHOB</name>
<dbReference type="Proteomes" id="UP000193862">
    <property type="component" value="Unassembled WGS sequence"/>
</dbReference>
<organism evidence="1 2">
    <name type="scientific">Aquimixticola soesokkakensis</name>
    <dbReference type="NCBI Taxonomy" id="1519096"/>
    <lineage>
        <taxon>Bacteria</taxon>
        <taxon>Pseudomonadati</taxon>
        <taxon>Pseudomonadota</taxon>
        <taxon>Alphaproteobacteria</taxon>
        <taxon>Rhodobacterales</taxon>
        <taxon>Paracoccaceae</taxon>
        <taxon>Aquimixticola</taxon>
    </lineage>
</organism>
<evidence type="ECO:0000313" key="1">
    <source>
        <dbReference type="EMBL" id="SLN63891.1"/>
    </source>
</evidence>
<protein>
    <submittedName>
        <fullName evidence="1">Uncharacterized protein</fullName>
    </submittedName>
</protein>
<evidence type="ECO:0000313" key="2">
    <source>
        <dbReference type="Proteomes" id="UP000193862"/>
    </source>
</evidence>
<keyword evidence="2" id="KW-1185">Reference proteome</keyword>
<proteinExistence type="predicted"/>
<dbReference type="EMBL" id="FWFS01000011">
    <property type="protein sequence ID" value="SLN63891.1"/>
    <property type="molecule type" value="Genomic_DNA"/>
</dbReference>
<gene>
    <name evidence="1" type="ORF">AQS8620_02932</name>
</gene>
<dbReference type="RefSeq" id="WP_085837735.1">
    <property type="nucleotide sequence ID" value="NZ_FWFS01000011.1"/>
</dbReference>
<accession>A0A1Y5THF9</accession>
<dbReference type="AlphaFoldDB" id="A0A1Y5THF9"/>